<dbReference type="InterPro" id="IPR003141">
    <property type="entry name" value="Pol/His_phosphatase_N"/>
</dbReference>
<dbReference type="AlphaFoldDB" id="A0A938YQK2"/>
<dbReference type="PANTHER" id="PTHR42924">
    <property type="entry name" value="EXONUCLEASE"/>
    <property type="match status" value="1"/>
</dbReference>
<dbReference type="Proteomes" id="UP000809243">
    <property type="component" value="Unassembled WGS sequence"/>
</dbReference>
<reference evidence="2" key="1">
    <citation type="submission" date="2021-01" db="EMBL/GenBank/DDBJ databases">
        <title>Active Sulfur Cycling in an Early Earth Analoge.</title>
        <authorList>
            <person name="Hahn C.R."/>
            <person name="Youssef N.H."/>
            <person name="Elshahed M."/>
        </authorList>
    </citation>
    <scope>NUCLEOTIDE SEQUENCE</scope>
    <source>
        <strain evidence="2">Zod_Metabat.1151</strain>
    </source>
</reference>
<dbReference type="InterPro" id="IPR052018">
    <property type="entry name" value="PHP_domain"/>
</dbReference>
<dbReference type="CDD" id="cd07432">
    <property type="entry name" value="PHP_HisPPase"/>
    <property type="match status" value="1"/>
</dbReference>
<name>A0A938YQK2_9ARCH</name>
<dbReference type="Pfam" id="PF13263">
    <property type="entry name" value="PHP_C"/>
    <property type="match status" value="1"/>
</dbReference>
<dbReference type="GO" id="GO:0004534">
    <property type="term" value="F:5'-3' RNA exonuclease activity"/>
    <property type="evidence" value="ECO:0007669"/>
    <property type="project" value="TreeGrafter"/>
</dbReference>
<dbReference type="SMART" id="SM00481">
    <property type="entry name" value="POLIIIAc"/>
    <property type="match status" value="1"/>
</dbReference>
<evidence type="ECO:0000313" key="2">
    <source>
        <dbReference type="EMBL" id="MBN2067030.1"/>
    </source>
</evidence>
<dbReference type="SUPFAM" id="SSF89550">
    <property type="entry name" value="PHP domain-like"/>
    <property type="match status" value="1"/>
</dbReference>
<organism evidence="2 3">
    <name type="scientific">Candidatus Iainarchaeum sp</name>
    <dbReference type="NCBI Taxonomy" id="3101447"/>
    <lineage>
        <taxon>Archaea</taxon>
        <taxon>Candidatus Iainarchaeota</taxon>
        <taxon>Candidatus Iainarchaeia</taxon>
        <taxon>Candidatus Iainarchaeales</taxon>
        <taxon>Candidatus Iainarchaeaceae</taxon>
        <taxon>Candidatus Iainarchaeum</taxon>
    </lineage>
</organism>
<gene>
    <name evidence="2" type="ORF">JW744_01025</name>
</gene>
<dbReference type="GO" id="GO:0035312">
    <property type="term" value="F:5'-3' DNA exonuclease activity"/>
    <property type="evidence" value="ECO:0007669"/>
    <property type="project" value="TreeGrafter"/>
</dbReference>
<feature type="domain" description="Polymerase/histidinol phosphatase N-terminal" evidence="1">
    <location>
        <begin position="3"/>
        <end position="68"/>
    </location>
</feature>
<evidence type="ECO:0000259" key="1">
    <source>
        <dbReference type="SMART" id="SM00481"/>
    </source>
</evidence>
<sequence>MLLDLHIHSRQSNDALNKPAELVGKAAEKGIGFAITDHNSCGAWPELKKLAAQRNVPLILGTEIKVTRGKKLLGEILGLFLKKPVETRDFYEAVSQIHKQHGIVAAPHPFDIVRKPYLRGFDELPSLVEHIDAIEVFNSRTIIPAFNRRARAFAEASKKPMICGSDAHIISEVGNSLTEVNAKTLEEAKNEILAGRTILHCRRASLLVHFYSAYAKIAPK</sequence>
<accession>A0A938YQK2</accession>
<dbReference type="InterPro" id="IPR016195">
    <property type="entry name" value="Pol/histidinol_Pase-like"/>
</dbReference>
<dbReference type="EMBL" id="JAFGDB010000016">
    <property type="protein sequence ID" value="MBN2067030.1"/>
    <property type="molecule type" value="Genomic_DNA"/>
</dbReference>
<comment type="caution">
    <text evidence="2">The sequence shown here is derived from an EMBL/GenBank/DDBJ whole genome shotgun (WGS) entry which is preliminary data.</text>
</comment>
<protein>
    <submittedName>
        <fullName evidence="2">PHP domain-containing protein</fullName>
    </submittedName>
</protein>
<evidence type="ECO:0000313" key="3">
    <source>
        <dbReference type="Proteomes" id="UP000809243"/>
    </source>
</evidence>
<dbReference type="Gene3D" id="3.20.20.140">
    <property type="entry name" value="Metal-dependent hydrolases"/>
    <property type="match status" value="1"/>
</dbReference>
<proteinExistence type="predicted"/>
<dbReference type="PANTHER" id="PTHR42924:SF3">
    <property type="entry name" value="POLYMERASE_HISTIDINOL PHOSPHATASE N-TERMINAL DOMAIN-CONTAINING PROTEIN"/>
    <property type="match status" value="1"/>
</dbReference>